<evidence type="ECO:0000256" key="1">
    <source>
        <dbReference type="SAM" id="SignalP"/>
    </source>
</evidence>
<dbReference type="OrthoDB" id="9772575at2"/>
<dbReference type="eggNOG" id="COG3317">
    <property type="taxonomic scope" value="Bacteria"/>
</dbReference>
<dbReference type="InterPro" id="IPR042268">
    <property type="entry name" value="BamC_C"/>
</dbReference>
<feature type="chain" id="PRO_5002630906" evidence="1">
    <location>
        <begin position="22"/>
        <end position="350"/>
    </location>
</feature>
<keyword evidence="2" id="KW-0449">Lipoprotein</keyword>
<dbReference type="Pfam" id="PF06804">
    <property type="entry name" value="Lipoprotein_18"/>
    <property type="match status" value="1"/>
</dbReference>
<accession>A0YE33</accession>
<dbReference type="Gene3D" id="3.30.310.170">
    <property type="entry name" value="Outer membrane protein assembly factor BamC"/>
    <property type="match status" value="1"/>
</dbReference>
<protein>
    <submittedName>
        <fullName evidence="2">Lipoprotein, putative</fullName>
    </submittedName>
</protein>
<dbReference type="AlphaFoldDB" id="A0YE33"/>
<name>A0YE33_9GAMM</name>
<keyword evidence="1" id="KW-0732">Signal</keyword>
<gene>
    <name evidence="2" type="ORF">GP2143_10732</name>
</gene>
<organism evidence="2 3">
    <name type="scientific">marine gamma proteobacterium HTCC2143</name>
    <dbReference type="NCBI Taxonomy" id="247633"/>
    <lineage>
        <taxon>Bacteria</taxon>
        <taxon>Pseudomonadati</taxon>
        <taxon>Pseudomonadota</taxon>
        <taxon>Gammaproteobacteria</taxon>
        <taxon>Cellvibrionales</taxon>
        <taxon>Spongiibacteraceae</taxon>
        <taxon>BD1-7 clade</taxon>
    </lineage>
</organism>
<evidence type="ECO:0000313" key="2">
    <source>
        <dbReference type="EMBL" id="EAW31067.1"/>
    </source>
</evidence>
<sequence length="350" mass="39603">MKFLPKLAVLAAIVTNISACGWLFGDSGTFRDRGDDYRKARVEAPLKFPDAIDSESIDDSYAIPPISDRTTLDEVFEVPPPEPLSEDLDRDSVRINTLGSTRWILIDGAPGQVWPRLRGFLNLNQLTLARVDAVNGIIETAWMQPEGDDLLRERYQLRIEQGVQRATSEVYILQADIRAGQEQWPAQSTSDDREQIMTTELAQYLADSSASAVSMLAQQAINSSGRVTLEEDEDANTFIRLNLRFDRAWASTGRALKKSGFQVDDLNRKEQIYYVRFIEEEDRDDGGFFSSFFGSNDDKKVSDDAGTAYYIKLHKQDKETVTLTIERQNGDVMKKSETEKRLKLIKRNIA</sequence>
<reference evidence="2 3" key="1">
    <citation type="journal article" date="2010" name="J. Bacteriol.">
        <title>Genome sequence of the oligotrophic marine Gammaproteobacterium HTCC2143, isolated from the Oregon Coast.</title>
        <authorList>
            <person name="Oh H.M."/>
            <person name="Kang I."/>
            <person name="Ferriera S."/>
            <person name="Giovannoni S.J."/>
            <person name="Cho J.C."/>
        </authorList>
    </citation>
    <scope>NUCLEOTIDE SEQUENCE [LARGE SCALE GENOMIC DNA]</scope>
    <source>
        <strain evidence="2 3">HTCC2143</strain>
    </source>
</reference>
<keyword evidence="3" id="KW-1185">Reference proteome</keyword>
<dbReference type="InterPro" id="IPR010653">
    <property type="entry name" value="NlpB/DapX"/>
</dbReference>
<feature type="signal peptide" evidence="1">
    <location>
        <begin position="1"/>
        <end position="21"/>
    </location>
</feature>
<dbReference type="STRING" id="247633.GP2143_10732"/>
<comment type="caution">
    <text evidence="2">The sequence shown here is derived from an EMBL/GenBank/DDBJ whole genome shotgun (WGS) entry which is preliminary data.</text>
</comment>
<dbReference type="EMBL" id="AAVT01000005">
    <property type="protein sequence ID" value="EAW31067.1"/>
    <property type="molecule type" value="Genomic_DNA"/>
</dbReference>
<evidence type="ECO:0000313" key="3">
    <source>
        <dbReference type="Proteomes" id="UP000004931"/>
    </source>
</evidence>
<dbReference type="Proteomes" id="UP000004931">
    <property type="component" value="Unassembled WGS sequence"/>
</dbReference>
<proteinExistence type="predicted"/>